<gene>
    <name evidence="1" type="ORF">A5U30_005207</name>
</gene>
<accession>A0A828P1T4</accession>
<dbReference type="AlphaFoldDB" id="A0A828P1T4"/>
<dbReference type="Proteomes" id="UP000555763">
    <property type="component" value="Unassembled WGS sequence"/>
</dbReference>
<evidence type="ECO:0000313" key="2">
    <source>
        <dbReference type="Proteomes" id="UP000555763"/>
    </source>
</evidence>
<name>A0A828P1T4_ECOLX</name>
<dbReference type="EMBL" id="AATLZG010000072">
    <property type="protein sequence ID" value="EFM8157406.1"/>
    <property type="molecule type" value="Genomic_DNA"/>
</dbReference>
<evidence type="ECO:0000313" key="1">
    <source>
        <dbReference type="EMBL" id="EFM8157406.1"/>
    </source>
</evidence>
<protein>
    <submittedName>
        <fullName evidence="1">Uncharacterized protein</fullName>
    </submittedName>
</protein>
<reference evidence="1 2" key="1">
    <citation type="submission" date="2020-02" db="EMBL/GenBank/DDBJ databases">
        <authorList>
            <consortium name="PulseNet: The National Subtyping Network for Foodborne Disease Surveillance"/>
            <person name="Tarr C.L."/>
            <person name="Trees E."/>
            <person name="Katz L.S."/>
            <person name="Carleton-Romer H.A."/>
            <person name="Stroika S."/>
            <person name="Kucerova Z."/>
            <person name="Roache K.F."/>
            <person name="Sabol A.L."/>
            <person name="Besser J."/>
            <person name="Gerner-Smidt P."/>
        </authorList>
    </citation>
    <scope>NUCLEOTIDE SEQUENCE [LARGE SCALE GENOMIC DNA]</scope>
    <source>
        <strain evidence="1 2">PNUSAE002719</strain>
    </source>
</reference>
<comment type="caution">
    <text evidence="1">The sequence shown here is derived from an EMBL/GenBank/DDBJ whole genome shotgun (WGS) entry which is preliminary data.</text>
</comment>
<sequence length="110" mass="12903">MEKKIIEDICLSLDNGWLINPSPKQGLIKGFFQLISAEKKYEHFSMYCFVMNGMLHIYGCVYDELNGDTAWIPLNKSMPEIVRIIKRKVISQKKHLFSIVNRRIHSEQNM</sequence>
<organism evidence="1 2">
    <name type="scientific">Escherichia coli</name>
    <dbReference type="NCBI Taxonomy" id="562"/>
    <lineage>
        <taxon>Bacteria</taxon>
        <taxon>Pseudomonadati</taxon>
        <taxon>Pseudomonadota</taxon>
        <taxon>Gammaproteobacteria</taxon>
        <taxon>Enterobacterales</taxon>
        <taxon>Enterobacteriaceae</taxon>
        <taxon>Escherichia</taxon>
    </lineage>
</organism>
<proteinExistence type="predicted"/>
<dbReference type="RefSeq" id="WP_332384862.1">
    <property type="nucleotide sequence ID" value="NZ_JAVDCF010000029.1"/>
</dbReference>